<evidence type="ECO:0000313" key="2">
    <source>
        <dbReference type="Proteomes" id="UP000002714"/>
    </source>
</evidence>
<dbReference type="EMBL" id="CP000153">
    <property type="protein sequence ID" value="ABB43308.1"/>
    <property type="molecule type" value="Genomic_DNA"/>
</dbReference>
<dbReference type="Proteomes" id="UP000002714">
    <property type="component" value="Chromosome"/>
</dbReference>
<proteinExistence type="predicted"/>
<dbReference type="eggNOG" id="ENOG50319I0">
    <property type="taxonomic scope" value="Bacteria"/>
</dbReference>
<dbReference type="RefSeq" id="WP_011371663.1">
    <property type="nucleotide sequence ID" value="NC_007575.1"/>
</dbReference>
<protein>
    <submittedName>
        <fullName evidence="1">Uncharacterized protein</fullName>
    </submittedName>
</protein>
<organism evidence="1 2">
    <name type="scientific">Sulfurimonas denitrificans (strain ATCC 33889 / DSM 1251)</name>
    <name type="common">Thiomicrospira denitrificans (strain ATCC 33889 / DSM 1251)</name>
    <dbReference type="NCBI Taxonomy" id="326298"/>
    <lineage>
        <taxon>Bacteria</taxon>
        <taxon>Pseudomonadati</taxon>
        <taxon>Campylobacterota</taxon>
        <taxon>Epsilonproteobacteria</taxon>
        <taxon>Campylobacterales</taxon>
        <taxon>Sulfurimonadaceae</taxon>
        <taxon>Sulfurimonas</taxon>
    </lineage>
</organism>
<sequence>MAGVHFGFNNFKQLLDLTIGLVQRIDENRAESFTILYCDFSALDHSIVKSSLEHILRNSDAIVNDKADYFFVLPYTDKYGAEIVKKMFIEFFAADLKTYMVSYPIDGENSEDLVFRIRDYATLYHKNDLNCLDSFNRY</sequence>
<dbReference type="HOGENOM" id="CLU_1831495_0_0_7"/>
<dbReference type="STRING" id="326298.Suden_0027"/>
<gene>
    <name evidence="1" type="ordered locus">Suden_0027</name>
</gene>
<dbReference type="KEGG" id="tdn:Suden_0027"/>
<dbReference type="AlphaFoldDB" id="Q30UM3"/>
<evidence type="ECO:0000313" key="1">
    <source>
        <dbReference type="EMBL" id="ABB43308.1"/>
    </source>
</evidence>
<dbReference type="OrthoDB" id="5334470at2"/>
<reference evidence="1 2" key="1">
    <citation type="journal article" date="2008" name="Appl. Environ. Microbiol.">
        <title>Genome of the epsilonproteobacterial chemolithoautotroph Sulfurimonas denitrificans.</title>
        <authorList>
            <person name="Sievert S.M."/>
            <person name="Scott K.M."/>
            <person name="Klotz M.G."/>
            <person name="Chain P.S.G."/>
            <person name="Hauser L.J."/>
            <person name="Hemp J."/>
            <person name="Huegler M."/>
            <person name="Land M."/>
            <person name="Lapidus A."/>
            <person name="Larimer F.W."/>
            <person name="Lucas S."/>
            <person name="Malfatti S.A."/>
            <person name="Meyer F."/>
            <person name="Paulsen I.T."/>
            <person name="Ren Q."/>
            <person name="Simon J."/>
            <person name="Bailey K."/>
            <person name="Diaz E."/>
            <person name="Fitzpatrick K.A."/>
            <person name="Glover B."/>
            <person name="Gwatney N."/>
            <person name="Korajkic A."/>
            <person name="Long A."/>
            <person name="Mobberley J.M."/>
            <person name="Pantry S.N."/>
            <person name="Pazder G."/>
            <person name="Peterson S."/>
            <person name="Quintanilla J.D."/>
            <person name="Sprinkle R."/>
            <person name="Stephens J."/>
            <person name="Thomas P."/>
            <person name="Vaughn R."/>
            <person name="Weber M.J."/>
            <person name="Wooten L.L."/>
        </authorList>
    </citation>
    <scope>NUCLEOTIDE SEQUENCE [LARGE SCALE GENOMIC DNA]</scope>
    <source>
        <strain evidence="2">ATCC 33889 / DSM 1251</strain>
    </source>
</reference>
<keyword evidence="2" id="KW-1185">Reference proteome</keyword>
<name>Q30UM3_SULDN</name>
<accession>Q30UM3</accession>